<accession>A0A5N6THA8</accession>
<sequence length="296" mass="31982">MRNHIKAQEVVDAVKRYHGHEISIRQAQRALIKLQQQQAQNQEERANTLDSSGDDQPGSHLPPSEDPAEGSSYSSLSGHRWMPDNMHPLLDTENIQQSSIHRNPTLQTPQIHSEAMQSHPQLQTSHQVRPTAAIHLQPSMQSPEQTTLGHPLNQQTTAHQSRYAVPISSHPHVPQTGPPKPQRQLQSEGHPSAPQLVLTNFKIEFTCTTCGALNQSFFPNQGNVTGTNYLASAPIPGSSTAAEGGSRSTQPVQSSGAPSRVGESHGYGGDATTGPRGVQSPWTQGTLDVPIAPAHT</sequence>
<gene>
    <name evidence="2" type="ORF">BDV25DRAFT_144622</name>
</gene>
<proteinExistence type="predicted"/>
<dbReference type="AlphaFoldDB" id="A0A5N6THA8"/>
<reference evidence="2 3" key="1">
    <citation type="submission" date="2019-04" db="EMBL/GenBank/DDBJ databases">
        <title>Friends and foes A comparative genomics study of 23 Aspergillus species from section Flavi.</title>
        <authorList>
            <consortium name="DOE Joint Genome Institute"/>
            <person name="Kjaerbolling I."/>
            <person name="Vesth T."/>
            <person name="Frisvad J.C."/>
            <person name="Nybo J.L."/>
            <person name="Theobald S."/>
            <person name="Kildgaard S."/>
            <person name="Isbrandt T."/>
            <person name="Kuo A."/>
            <person name="Sato A."/>
            <person name="Lyhne E.K."/>
            <person name="Kogle M.E."/>
            <person name="Wiebenga A."/>
            <person name="Kun R.S."/>
            <person name="Lubbers R.J."/>
            <person name="Makela M.R."/>
            <person name="Barry K."/>
            <person name="Chovatia M."/>
            <person name="Clum A."/>
            <person name="Daum C."/>
            <person name="Haridas S."/>
            <person name="He G."/>
            <person name="LaButti K."/>
            <person name="Lipzen A."/>
            <person name="Mondo S."/>
            <person name="Riley R."/>
            <person name="Salamov A."/>
            <person name="Simmons B.A."/>
            <person name="Magnuson J.K."/>
            <person name="Henrissat B."/>
            <person name="Mortensen U.H."/>
            <person name="Larsen T.O."/>
            <person name="Devries R.P."/>
            <person name="Grigoriev I.V."/>
            <person name="Machida M."/>
            <person name="Baker S.E."/>
            <person name="Andersen M.R."/>
        </authorList>
    </citation>
    <scope>NUCLEOTIDE SEQUENCE [LARGE SCALE GENOMIC DNA]</scope>
    <source>
        <strain evidence="2 3">IBT 18842</strain>
    </source>
</reference>
<evidence type="ECO:0000313" key="2">
    <source>
        <dbReference type="EMBL" id="KAE8145481.1"/>
    </source>
</evidence>
<protein>
    <submittedName>
        <fullName evidence="2">Uncharacterized protein</fullName>
    </submittedName>
</protein>
<keyword evidence="3" id="KW-1185">Reference proteome</keyword>
<name>A0A5N6THA8_ASPAV</name>
<dbReference type="EMBL" id="ML742342">
    <property type="protein sequence ID" value="KAE8145481.1"/>
    <property type="molecule type" value="Genomic_DNA"/>
</dbReference>
<evidence type="ECO:0000256" key="1">
    <source>
        <dbReference type="SAM" id="MobiDB-lite"/>
    </source>
</evidence>
<feature type="region of interest" description="Disordered" evidence="1">
    <location>
        <begin position="236"/>
        <end position="296"/>
    </location>
</feature>
<feature type="compositionally biased region" description="Polar residues" evidence="1">
    <location>
        <begin position="237"/>
        <end position="257"/>
    </location>
</feature>
<feature type="region of interest" description="Disordered" evidence="1">
    <location>
        <begin position="139"/>
        <end position="190"/>
    </location>
</feature>
<feature type="region of interest" description="Disordered" evidence="1">
    <location>
        <begin position="34"/>
        <end position="87"/>
    </location>
</feature>
<feature type="compositionally biased region" description="Polar residues" evidence="1">
    <location>
        <begin position="139"/>
        <end position="160"/>
    </location>
</feature>
<organism evidence="2 3">
    <name type="scientific">Aspergillus avenaceus</name>
    <dbReference type="NCBI Taxonomy" id="36643"/>
    <lineage>
        <taxon>Eukaryota</taxon>
        <taxon>Fungi</taxon>
        <taxon>Dikarya</taxon>
        <taxon>Ascomycota</taxon>
        <taxon>Pezizomycotina</taxon>
        <taxon>Eurotiomycetes</taxon>
        <taxon>Eurotiomycetidae</taxon>
        <taxon>Eurotiales</taxon>
        <taxon>Aspergillaceae</taxon>
        <taxon>Aspergillus</taxon>
        <taxon>Aspergillus subgen. Circumdati</taxon>
    </lineage>
</organism>
<dbReference type="Proteomes" id="UP000325780">
    <property type="component" value="Unassembled WGS sequence"/>
</dbReference>
<evidence type="ECO:0000313" key="3">
    <source>
        <dbReference type="Proteomes" id="UP000325780"/>
    </source>
</evidence>
<dbReference type="OrthoDB" id="125347at2759"/>